<protein>
    <submittedName>
        <fullName evidence="5">DUF5734 domain-containing protein</fullName>
    </submittedName>
</protein>
<dbReference type="WBParaSite" id="HDID_0000904501-mRNA-1">
    <property type="protein sequence ID" value="HDID_0000904501-mRNA-1"/>
    <property type="gene ID" value="HDID_0000904501"/>
</dbReference>
<dbReference type="OrthoDB" id="6273275at2759"/>
<evidence type="ECO:0000313" key="5">
    <source>
        <dbReference type="WBParaSite" id="HDID_0000904501-mRNA-1"/>
    </source>
</evidence>
<dbReference type="Proteomes" id="UP000274504">
    <property type="component" value="Unassembled WGS sequence"/>
</dbReference>
<accession>A0A0R3SU85</accession>
<feature type="compositionally biased region" description="Basic residues" evidence="1">
    <location>
        <begin position="192"/>
        <end position="202"/>
    </location>
</feature>
<dbReference type="InterPro" id="IPR043792">
    <property type="entry name" value="DUF5734"/>
</dbReference>
<evidence type="ECO:0000313" key="4">
    <source>
        <dbReference type="Proteomes" id="UP000274504"/>
    </source>
</evidence>
<dbReference type="Pfam" id="PF19005">
    <property type="entry name" value="DUF5734"/>
    <property type="match status" value="1"/>
</dbReference>
<dbReference type="AlphaFoldDB" id="A0A0R3SU85"/>
<organism evidence="5">
    <name type="scientific">Hymenolepis diminuta</name>
    <name type="common">Rat tapeworm</name>
    <dbReference type="NCBI Taxonomy" id="6216"/>
    <lineage>
        <taxon>Eukaryota</taxon>
        <taxon>Metazoa</taxon>
        <taxon>Spiralia</taxon>
        <taxon>Lophotrochozoa</taxon>
        <taxon>Platyhelminthes</taxon>
        <taxon>Cestoda</taxon>
        <taxon>Eucestoda</taxon>
        <taxon>Cyclophyllidea</taxon>
        <taxon>Hymenolepididae</taxon>
        <taxon>Hymenolepis</taxon>
    </lineage>
</organism>
<sequence length="346" mass="39451">MSDLLATVDHIGTKKFKKESGYETTLAKLLDKTKKAKVGKVLYEVRSKGDTMKFRAKGKKAAPVNILDYSKIRNLTKTSPTEKAIAFAYPGPDEKNPLMLYAIRFEKEDGYEKFTERVEFPPPSEYRDSEYMPAVTERMSHYSEQEYQKNGGRSSSDRYRRSKSRSHARGSTVTTSSSSSSSNSTSSSTPKRISRSKSKRQKNVQSKKSFISTDNALSPYRSKNRNPSITLELPYRTTYISTKSRIRDSPSSSRRAYSARSSYSYPSTTSTNSLTNDFSPLGFRNRNYSTSSSDFSNDEYDDDYYDRSVSENRRYVISRCRRGPSSGIKCRPVGEFIVSEKNPRYF</sequence>
<proteinExistence type="predicted"/>
<reference evidence="5" key="1">
    <citation type="submission" date="2017-02" db="UniProtKB">
        <authorList>
            <consortium name="WormBaseParasite"/>
        </authorList>
    </citation>
    <scope>IDENTIFICATION</scope>
</reference>
<feature type="compositionally biased region" description="Low complexity" evidence="1">
    <location>
        <begin position="249"/>
        <end position="271"/>
    </location>
</feature>
<feature type="compositionally biased region" description="Polar residues" evidence="1">
    <location>
        <begin position="203"/>
        <end position="216"/>
    </location>
</feature>
<dbReference type="EMBL" id="UYSG01011197">
    <property type="protein sequence ID" value="VDL61361.1"/>
    <property type="molecule type" value="Genomic_DNA"/>
</dbReference>
<evidence type="ECO:0000313" key="3">
    <source>
        <dbReference type="EMBL" id="VDL61361.1"/>
    </source>
</evidence>
<feature type="region of interest" description="Disordered" evidence="1">
    <location>
        <begin position="140"/>
        <end position="229"/>
    </location>
</feature>
<name>A0A0R3SU85_HYMDI</name>
<evidence type="ECO:0000259" key="2">
    <source>
        <dbReference type="Pfam" id="PF19005"/>
    </source>
</evidence>
<gene>
    <name evidence="3" type="ORF">HDID_LOCUS9043</name>
</gene>
<feature type="compositionally biased region" description="Low complexity" evidence="1">
    <location>
        <begin position="171"/>
        <end position="191"/>
    </location>
</feature>
<feature type="domain" description="DUF5734" evidence="2">
    <location>
        <begin position="27"/>
        <end position="119"/>
    </location>
</feature>
<evidence type="ECO:0000256" key="1">
    <source>
        <dbReference type="SAM" id="MobiDB-lite"/>
    </source>
</evidence>
<reference evidence="3 4" key="2">
    <citation type="submission" date="2018-11" db="EMBL/GenBank/DDBJ databases">
        <authorList>
            <consortium name="Pathogen Informatics"/>
        </authorList>
    </citation>
    <scope>NUCLEOTIDE SEQUENCE [LARGE SCALE GENOMIC DNA]</scope>
</reference>
<feature type="region of interest" description="Disordered" evidence="1">
    <location>
        <begin position="243"/>
        <end position="283"/>
    </location>
</feature>